<gene>
    <name evidence="1" type="ORF">QR46_0267</name>
</gene>
<protein>
    <submittedName>
        <fullName evidence="1">Uncharacterized protein</fullName>
    </submittedName>
</protein>
<dbReference type="OrthoDB" id="10255403at2759"/>
<dbReference type="EMBL" id="JXTI01000004">
    <property type="protein sequence ID" value="KWX15685.1"/>
    <property type="molecule type" value="Genomic_DNA"/>
</dbReference>
<evidence type="ECO:0000313" key="2">
    <source>
        <dbReference type="Proteomes" id="UP000070089"/>
    </source>
</evidence>
<dbReference type="Proteomes" id="UP000070089">
    <property type="component" value="Unassembled WGS sequence"/>
</dbReference>
<organism evidence="1 2">
    <name type="scientific">Giardia duodenalis assemblage B</name>
    <dbReference type="NCBI Taxonomy" id="1394984"/>
    <lineage>
        <taxon>Eukaryota</taxon>
        <taxon>Metamonada</taxon>
        <taxon>Diplomonadida</taxon>
        <taxon>Hexamitidae</taxon>
        <taxon>Giardiinae</taxon>
        <taxon>Giardia</taxon>
    </lineage>
</organism>
<name>A0A132P043_GIAIN</name>
<dbReference type="VEuPathDB" id="GiardiaDB:QR46_0267"/>
<proteinExistence type="predicted"/>
<reference evidence="1 2" key="1">
    <citation type="journal article" date="2015" name="Mol. Biochem. Parasitol.">
        <title>Identification of polymorphic genes for use in assemblage B genotyping assays through comparative genomics of multiple assemblage B Giardia duodenalis isolates.</title>
        <authorList>
            <person name="Wielinga C."/>
            <person name="Thompson R.C."/>
            <person name="Monis P."/>
            <person name="Ryan U."/>
        </authorList>
    </citation>
    <scope>NUCLEOTIDE SEQUENCE [LARGE SCALE GENOMIC DNA]</scope>
    <source>
        <strain evidence="1 2">BAH15c1</strain>
    </source>
</reference>
<evidence type="ECO:0000313" key="1">
    <source>
        <dbReference type="EMBL" id="KWX15685.1"/>
    </source>
</evidence>
<sequence length="241" mass="27083">MKLRPVDLLGSTVGYFVAWPLVASALRMEFLTNREIKPPGLSHTDDSKGPMPSLRERLEGRYTFIAHTVSKAFTPLKLPLNKIFSLPSKLRQTCEALNCPGNLYLSSLADRYPIDMSAIIQSAPGHRPIPRFTKFSRVIHTREGKSTLSDQVIKWFNTRLGTLDDVCVKELNIGSGDLFNRAYRPPLVEGVGDSTVGTKELRQAYLGFVDDFTTSSCIAPFIELRNSSNIEYCLRYVHRSQ</sequence>
<comment type="caution">
    <text evidence="1">The sequence shown here is derived from an EMBL/GenBank/DDBJ whole genome shotgun (WGS) entry which is preliminary data.</text>
</comment>
<accession>A0A132P043</accession>
<dbReference type="AlphaFoldDB" id="A0A132P043"/>